<dbReference type="InterPro" id="IPR013196">
    <property type="entry name" value="HTH_11"/>
</dbReference>
<dbReference type="Pfam" id="PF00874">
    <property type="entry name" value="PRD"/>
    <property type="match status" value="2"/>
</dbReference>
<dbReference type="STRING" id="1529.SAMN04487885_105141"/>
<dbReference type="GO" id="GO:0006355">
    <property type="term" value="P:regulation of DNA-templated transcription"/>
    <property type="evidence" value="ECO:0007669"/>
    <property type="project" value="InterPro"/>
</dbReference>
<protein>
    <submittedName>
        <fullName evidence="6">Transcriptional antiterminator, BglG family</fullName>
    </submittedName>
</protein>
<evidence type="ECO:0000256" key="3">
    <source>
        <dbReference type="ARBA" id="ARBA00023015"/>
    </source>
</evidence>
<dbReference type="PROSITE" id="PS51372">
    <property type="entry name" value="PRD_2"/>
    <property type="match status" value="2"/>
</dbReference>
<dbReference type="Proteomes" id="UP000182135">
    <property type="component" value="Unassembled WGS sequence"/>
</dbReference>
<dbReference type="PANTHER" id="PTHR30185">
    <property type="entry name" value="CRYPTIC BETA-GLUCOSIDE BGL OPERON ANTITERMINATOR"/>
    <property type="match status" value="1"/>
</dbReference>
<dbReference type="InterPro" id="IPR036634">
    <property type="entry name" value="PRD_sf"/>
</dbReference>
<name>A0A1I2KGE8_9CLOT</name>
<evidence type="ECO:0000256" key="4">
    <source>
        <dbReference type="ARBA" id="ARBA00023159"/>
    </source>
</evidence>
<dbReference type="RefSeq" id="WP_027637369.1">
    <property type="nucleotide sequence ID" value="NZ_BAAACD010000045.1"/>
</dbReference>
<dbReference type="EMBL" id="FOOE01000005">
    <property type="protein sequence ID" value="SFF65369.1"/>
    <property type="molecule type" value="Genomic_DNA"/>
</dbReference>
<keyword evidence="1" id="KW-0808">Transferase</keyword>
<dbReference type="Gene3D" id="3.40.50.2300">
    <property type="match status" value="1"/>
</dbReference>
<dbReference type="Gene3D" id="1.10.1790.10">
    <property type="entry name" value="PRD domain"/>
    <property type="match status" value="2"/>
</dbReference>
<dbReference type="InterPro" id="IPR013011">
    <property type="entry name" value="PTS_EIIB_2"/>
</dbReference>
<keyword evidence="7" id="KW-1185">Reference proteome</keyword>
<reference evidence="6 7" key="1">
    <citation type="submission" date="2016-10" db="EMBL/GenBank/DDBJ databases">
        <authorList>
            <person name="de Groot N.N."/>
        </authorList>
    </citation>
    <scope>NUCLEOTIDE SEQUENCE [LARGE SCALE GENOMIC DNA]</scope>
    <source>
        <strain evidence="6 7">NLAE-zl-G419</strain>
    </source>
</reference>
<dbReference type="Pfam" id="PF05043">
    <property type="entry name" value="Mga"/>
    <property type="match status" value="1"/>
</dbReference>
<dbReference type="InterPro" id="IPR036095">
    <property type="entry name" value="PTS_EIIB-like_sf"/>
</dbReference>
<evidence type="ECO:0000256" key="5">
    <source>
        <dbReference type="ARBA" id="ARBA00023163"/>
    </source>
</evidence>
<dbReference type="eggNOG" id="COG3711">
    <property type="taxonomic scope" value="Bacteria"/>
</dbReference>
<dbReference type="SUPFAM" id="SSF52794">
    <property type="entry name" value="PTS system IIB component-like"/>
    <property type="match status" value="1"/>
</dbReference>
<dbReference type="InterPro" id="IPR011608">
    <property type="entry name" value="PRD"/>
</dbReference>
<dbReference type="Pfam" id="PF08279">
    <property type="entry name" value="HTH_11"/>
    <property type="match status" value="1"/>
</dbReference>
<evidence type="ECO:0000313" key="7">
    <source>
        <dbReference type="Proteomes" id="UP000182135"/>
    </source>
</evidence>
<dbReference type="CDD" id="cd05568">
    <property type="entry name" value="PTS_IIB_bgl_like"/>
    <property type="match status" value="1"/>
</dbReference>
<sequence length="514" mass="58308">MNKRLSSIVSILLRKNDYVTIDSISKELKVCNKTIRNDLVTLDNWLREMSLDLDKKPGVGVAILGDEDIKLRILNDVVSKENVIESYSPEDRKLYILKKLFSSNSTIKLQSLSKELYVSRATIHKDLISVEVWLKRHKISLIRNSDYFLFIEGKEKNIRKAICSLIQMEMEFTNLSKLLQSNDKTTSEPQFTSIENLIDIDFIKLQNIVLSVDSLSKYNLSDDSLMQLLILIAVSMRRIETGHSLTLSHDFLEELRSLKEFNMAKDLTSSLEANFDAPWSDDEAGHILVNILGSKTNIASHDSFLKEGLSDIYNNEATTIAKELISCWENDLKIPLTKDSKLLCSLRSHLNPAITRIKYGLPLNNPLLSDIYDTYPNTFKTVKRSAYIFKRILDVDINDDEIGYLTLHLACSIDRLKEPLKTVVVCHSGVGACELLLNKLNFEFNELKVIALKSATSLASFSLSGVDLIISTVPLDIDSDIRNITINPLLTKSDMLRLKVVIKEIYSQKNSPEK</sequence>
<dbReference type="AlphaFoldDB" id="A0A1I2KGE8"/>
<gene>
    <name evidence="6" type="ORF">SAMN04487885_105141</name>
</gene>
<keyword evidence="3" id="KW-0805">Transcription regulation</keyword>
<accession>A0A1I2KGE8</accession>
<dbReference type="Gene3D" id="1.10.10.10">
    <property type="entry name" value="Winged helix-like DNA-binding domain superfamily/Winged helix DNA-binding domain"/>
    <property type="match status" value="2"/>
</dbReference>
<keyword evidence="2" id="KW-0677">Repeat</keyword>
<proteinExistence type="predicted"/>
<evidence type="ECO:0000256" key="2">
    <source>
        <dbReference type="ARBA" id="ARBA00022737"/>
    </source>
</evidence>
<dbReference type="GeneID" id="90543902"/>
<dbReference type="GO" id="GO:0009401">
    <property type="term" value="P:phosphoenolpyruvate-dependent sugar phosphotransferase system"/>
    <property type="evidence" value="ECO:0007669"/>
    <property type="project" value="InterPro"/>
</dbReference>
<dbReference type="GO" id="GO:0008982">
    <property type="term" value="F:protein-N(PI)-phosphohistidine-sugar phosphotransferase activity"/>
    <property type="evidence" value="ECO:0007669"/>
    <property type="project" value="InterPro"/>
</dbReference>
<dbReference type="PROSITE" id="PS51099">
    <property type="entry name" value="PTS_EIIB_TYPE_2"/>
    <property type="match status" value="1"/>
</dbReference>
<dbReference type="InterPro" id="IPR007737">
    <property type="entry name" value="Mga_HTH"/>
</dbReference>
<dbReference type="InterPro" id="IPR050661">
    <property type="entry name" value="BglG_antiterminators"/>
</dbReference>
<evidence type="ECO:0000313" key="6">
    <source>
        <dbReference type="EMBL" id="SFF65369.1"/>
    </source>
</evidence>
<keyword evidence="5" id="KW-0804">Transcription</keyword>
<dbReference type="InterPro" id="IPR036388">
    <property type="entry name" value="WH-like_DNA-bd_sf"/>
</dbReference>
<organism evidence="6 7">
    <name type="scientific">Clostridium cadaveris</name>
    <dbReference type="NCBI Taxonomy" id="1529"/>
    <lineage>
        <taxon>Bacteria</taxon>
        <taxon>Bacillati</taxon>
        <taxon>Bacillota</taxon>
        <taxon>Clostridia</taxon>
        <taxon>Eubacteriales</taxon>
        <taxon>Clostridiaceae</taxon>
        <taxon>Clostridium</taxon>
    </lineage>
</organism>
<dbReference type="PANTHER" id="PTHR30185:SF18">
    <property type="entry name" value="TRANSCRIPTIONAL REGULATOR MTLR"/>
    <property type="match status" value="1"/>
</dbReference>
<keyword evidence="4" id="KW-0010">Activator</keyword>
<dbReference type="OrthoDB" id="3175596at2"/>
<dbReference type="SUPFAM" id="SSF63520">
    <property type="entry name" value="PTS-regulatory domain, PRD"/>
    <property type="match status" value="2"/>
</dbReference>
<evidence type="ECO:0000256" key="1">
    <source>
        <dbReference type="ARBA" id="ARBA00022679"/>
    </source>
</evidence>